<dbReference type="OrthoDB" id="5524952at2"/>
<evidence type="ECO:0000256" key="1">
    <source>
        <dbReference type="SAM" id="MobiDB-lite"/>
    </source>
</evidence>
<proteinExistence type="predicted"/>
<reference evidence="2 3" key="1">
    <citation type="submission" date="2015-09" db="EMBL/GenBank/DDBJ databases">
        <title>Sorangium comparison.</title>
        <authorList>
            <person name="Zaburannyi N."/>
            <person name="Bunk B."/>
            <person name="Overmann J."/>
            <person name="Mueller R."/>
        </authorList>
    </citation>
    <scope>NUCLEOTIDE SEQUENCE [LARGE SCALE GENOMIC DNA]</scope>
    <source>
        <strain evidence="2 3">So ce26</strain>
    </source>
</reference>
<gene>
    <name evidence="2" type="ORF">SOCE26_006270</name>
</gene>
<dbReference type="EMBL" id="CP012673">
    <property type="protein sequence ID" value="AUX39243.1"/>
    <property type="molecule type" value="Genomic_DNA"/>
</dbReference>
<dbReference type="Proteomes" id="UP000238348">
    <property type="component" value="Chromosome"/>
</dbReference>
<evidence type="ECO:0000313" key="2">
    <source>
        <dbReference type="EMBL" id="AUX39243.1"/>
    </source>
</evidence>
<evidence type="ECO:0000313" key="3">
    <source>
        <dbReference type="Proteomes" id="UP000238348"/>
    </source>
</evidence>
<dbReference type="RefSeq" id="WP_159396618.1">
    <property type="nucleotide sequence ID" value="NZ_CP012673.1"/>
</dbReference>
<accession>A0A2L0EIW7</accession>
<name>A0A2L0EIW7_SORCE</name>
<feature type="region of interest" description="Disordered" evidence="1">
    <location>
        <begin position="45"/>
        <end position="96"/>
    </location>
</feature>
<protein>
    <submittedName>
        <fullName evidence="2">Uncharacterized protein</fullName>
    </submittedName>
</protein>
<organism evidence="2 3">
    <name type="scientific">Sorangium cellulosum</name>
    <name type="common">Polyangium cellulosum</name>
    <dbReference type="NCBI Taxonomy" id="56"/>
    <lineage>
        <taxon>Bacteria</taxon>
        <taxon>Pseudomonadati</taxon>
        <taxon>Myxococcota</taxon>
        <taxon>Polyangia</taxon>
        <taxon>Polyangiales</taxon>
        <taxon>Polyangiaceae</taxon>
        <taxon>Sorangium</taxon>
    </lineage>
</organism>
<dbReference type="AlphaFoldDB" id="A0A2L0EIW7"/>
<feature type="compositionally biased region" description="Basic and acidic residues" evidence="1">
    <location>
        <begin position="53"/>
        <end position="68"/>
    </location>
</feature>
<sequence>MALRPEDTAPRGQPDAEHHRLEDRHGGPDGVRHHLEEERLERLVRAAQGASEQAERERRHDVGRDGTARDAGAARTASLADIERADDEGMLATGVD</sequence>
<feature type="region of interest" description="Disordered" evidence="1">
    <location>
        <begin position="1"/>
        <end position="33"/>
    </location>
</feature>